<name>A0AAC9RMM2_9STAP</name>
<feature type="domain" description="Metallo-beta-lactamase" evidence="5">
    <location>
        <begin position="47"/>
        <end position="251"/>
    </location>
</feature>
<dbReference type="InterPro" id="IPR036866">
    <property type="entry name" value="RibonucZ/Hydroxyglut_hydro"/>
</dbReference>
<dbReference type="AlphaFoldDB" id="A0AAC9RMM2"/>
<evidence type="ECO:0000259" key="5">
    <source>
        <dbReference type="SMART" id="SM00849"/>
    </source>
</evidence>
<dbReference type="InterPro" id="IPR051013">
    <property type="entry name" value="MBL_superfamily_lactonases"/>
</dbReference>
<dbReference type="GO" id="GO:0046872">
    <property type="term" value="F:metal ion binding"/>
    <property type="evidence" value="ECO:0007669"/>
    <property type="project" value="UniProtKB-KW"/>
</dbReference>
<organism evidence="6 7">
    <name type="scientific">Staphylococcus lutrae</name>
    <dbReference type="NCBI Taxonomy" id="155085"/>
    <lineage>
        <taxon>Bacteria</taxon>
        <taxon>Bacillati</taxon>
        <taxon>Bacillota</taxon>
        <taxon>Bacilli</taxon>
        <taxon>Bacillales</taxon>
        <taxon>Staphylococcaceae</taxon>
        <taxon>Staphylococcus</taxon>
    </lineage>
</organism>
<dbReference type="EMBL" id="CP020773">
    <property type="protein sequence ID" value="ARJ50033.1"/>
    <property type="molecule type" value="Genomic_DNA"/>
</dbReference>
<evidence type="ECO:0000256" key="3">
    <source>
        <dbReference type="ARBA" id="ARBA00022801"/>
    </source>
</evidence>
<evidence type="ECO:0000256" key="1">
    <source>
        <dbReference type="ARBA" id="ARBA00007749"/>
    </source>
</evidence>
<comment type="similarity">
    <text evidence="1">Belongs to the metallo-beta-lactamase superfamily.</text>
</comment>
<dbReference type="PANTHER" id="PTHR42978:SF6">
    <property type="entry name" value="QUORUM-QUENCHING LACTONASE YTNP-RELATED"/>
    <property type="match status" value="1"/>
</dbReference>
<keyword evidence="4" id="KW-0862">Zinc</keyword>
<dbReference type="PANTHER" id="PTHR42978">
    <property type="entry name" value="QUORUM-QUENCHING LACTONASE YTNP-RELATED-RELATED"/>
    <property type="match status" value="1"/>
</dbReference>
<dbReference type="Gene3D" id="3.60.15.10">
    <property type="entry name" value="Ribonuclease Z/Hydroxyacylglutathione hydrolase-like"/>
    <property type="match status" value="1"/>
</dbReference>
<proteinExistence type="inferred from homology"/>
<dbReference type="SMART" id="SM00849">
    <property type="entry name" value="Lactamase_B"/>
    <property type="match status" value="1"/>
</dbReference>
<keyword evidence="2" id="KW-0479">Metal-binding</keyword>
<dbReference type="GO" id="GO:0016787">
    <property type="term" value="F:hydrolase activity"/>
    <property type="evidence" value="ECO:0007669"/>
    <property type="project" value="UniProtKB-KW"/>
</dbReference>
<protein>
    <recommendedName>
        <fullName evidence="5">Metallo-beta-lactamase domain-containing protein</fullName>
    </recommendedName>
</protein>
<dbReference type="InterPro" id="IPR001279">
    <property type="entry name" value="Metallo-B-lactamas"/>
</dbReference>
<evidence type="ECO:0000313" key="6">
    <source>
        <dbReference type="EMBL" id="ARJ50033.1"/>
    </source>
</evidence>
<evidence type="ECO:0000313" key="7">
    <source>
        <dbReference type="Proteomes" id="UP000242864"/>
    </source>
</evidence>
<evidence type="ECO:0000256" key="4">
    <source>
        <dbReference type="ARBA" id="ARBA00022833"/>
    </source>
</evidence>
<gene>
    <name evidence="6" type="ORF">B5P37_01020</name>
</gene>
<sequence>MQLGEFKIDALDGGYVQMDGGAIFGVVPKPLWQRQYPVNANNQVPLVTHPLLVRSKDCHILIDTGIGNGRLTDKQLNNYGVYNESNIDDALAQFNLTREDIDLVLMTHMHFDHATGLVDQNGEAQFPNAWHYIQQDEWHEFVAPNLRSRATYWPTNRGSYEEKLILFEDEIEPYPGIKMKHTGGHSFGHVIIELESQNEKAVHMADILITAAHRNPLWVSAYDDYPMQSIREKERRLRYYAAQQYWFLFYHDVQNLAVKLSPDLKTIEQQVPRSPE</sequence>
<dbReference type="SUPFAM" id="SSF56281">
    <property type="entry name" value="Metallo-hydrolase/oxidoreductase"/>
    <property type="match status" value="1"/>
</dbReference>
<dbReference type="Pfam" id="PF00753">
    <property type="entry name" value="Lactamase_B"/>
    <property type="match status" value="1"/>
</dbReference>
<keyword evidence="7" id="KW-1185">Reference proteome</keyword>
<reference evidence="6 7" key="1">
    <citation type="submission" date="2017-04" db="EMBL/GenBank/DDBJ databases">
        <authorList>
            <person name="Veseli I.A."/>
            <person name="Tang C."/>
            <person name="Pombert J.-F."/>
        </authorList>
    </citation>
    <scope>NUCLEOTIDE SEQUENCE [LARGE SCALE GENOMIC DNA]</scope>
    <source>
        <strain evidence="6 7">ATCC 700373</strain>
    </source>
</reference>
<dbReference type="RefSeq" id="WP_085236257.1">
    <property type="nucleotide sequence ID" value="NZ_CP020773.1"/>
</dbReference>
<evidence type="ECO:0000256" key="2">
    <source>
        <dbReference type="ARBA" id="ARBA00022723"/>
    </source>
</evidence>
<keyword evidence="3" id="KW-0378">Hydrolase</keyword>
<dbReference type="Proteomes" id="UP000242864">
    <property type="component" value="Chromosome"/>
</dbReference>
<dbReference type="KEGG" id="slz:B5P37_01020"/>
<accession>A0AAC9RMM2</accession>